<proteinExistence type="predicted"/>
<dbReference type="Proteomes" id="UP000186364">
    <property type="component" value="Unassembled WGS sequence"/>
</dbReference>
<accession>A0A1Q9B3U2</accession>
<evidence type="ECO:0000313" key="1">
    <source>
        <dbReference type="EMBL" id="OLP62764.1"/>
    </source>
</evidence>
<sequence>MRKFVGCQIDCMAGFGSKTFSWQRAIIQLPDIMMLSAAFTRVARLQRTEKSWMQMQKGRIAPAFSIDENVVYSVLRG</sequence>
<reference evidence="1 2" key="1">
    <citation type="submission" date="2016-09" db="EMBL/GenBank/DDBJ databases">
        <title>Rhizobium sp. nov., a novel species isolated from the rice rhizosphere.</title>
        <authorList>
            <person name="Zhao J."/>
            <person name="Zhang X."/>
        </authorList>
    </citation>
    <scope>NUCLEOTIDE SEQUENCE [LARGE SCALE GENOMIC DNA]</scope>
    <source>
        <strain evidence="1 2">1.7048</strain>
    </source>
</reference>
<gene>
    <name evidence="1" type="ORF">BJF93_21550</name>
</gene>
<keyword evidence="2" id="KW-1185">Reference proteome</keyword>
<protein>
    <submittedName>
        <fullName evidence="1">Uncharacterized protein</fullName>
    </submittedName>
</protein>
<dbReference type="EMBL" id="MKIP01000017">
    <property type="protein sequence ID" value="OLP62764.1"/>
    <property type="molecule type" value="Genomic_DNA"/>
</dbReference>
<dbReference type="AlphaFoldDB" id="A0A1Q9B3U2"/>
<organism evidence="1 2">
    <name type="scientific">Xaviernesmea oryzae</name>
    <dbReference type="NCBI Taxonomy" id="464029"/>
    <lineage>
        <taxon>Bacteria</taxon>
        <taxon>Pseudomonadati</taxon>
        <taxon>Pseudomonadota</taxon>
        <taxon>Alphaproteobacteria</taxon>
        <taxon>Hyphomicrobiales</taxon>
        <taxon>Rhizobiaceae</taxon>
        <taxon>Rhizobium/Agrobacterium group</taxon>
        <taxon>Xaviernesmea</taxon>
    </lineage>
</organism>
<name>A0A1Q9B3U2_9HYPH</name>
<comment type="caution">
    <text evidence="1">The sequence shown here is derived from an EMBL/GenBank/DDBJ whole genome shotgun (WGS) entry which is preliminary data.</text>
</comment>
<evidence type="ECO:0000313" key="2">
    <source>
        <dbReference type="Proteomes" id="UP000186364"/>
    </source>
</evidence>